<dbReference type="InterPro" id="IPR041657">
    <property type="entry name" value="HTH_17"/>
</dbReference>
<evidence type="ECO:0000313" key="5">
    <source>
        <dbReference type="Proteomes" id="UP001218629"/>
    </source>
</evidence>
<keyword evidence="5" id="KW-1185">Reference proteome</keyword>
<dbReference type="AlphaFoldDB" id="A0A9X8QRH9"/>
<dbReference type="SUPFAM" id="SSF46955">
    <property type="entry name" value="Putative DNA-binding domain"/>
    <property type="match status" value="1"/>
</dbReference>
<dbReference type="Proteomes" id="UP000184388">
    <property type="component" value="Unassembled WGS sequence"/>
</dbReference>
<dbReference type="InterPro" id="IPR010093">
    <property type="entry name" value="SinI_DNA-bd"/>
</dbReference>
<evidence type="ECO:0000313" key="2">
    <source>
        <dbReference type="EMBL" id="SHL56712.1"/>
    </source>
</evidence>
<organism evidence="2 4">
    <name type="scientific">Streptomyces yunnanensis</name>
    <dbReference type="NCBI Taxonomy" id="156453"/>
    <lineage>
        <taxon>Bacteria</taxon>
        <taxon>Bacillati</taxon>
        <taxon>Actinomycetota</taxon>
        <taxon>Actinomycetes</taxon>
        <taxon>Kitasatosporales</taxon>
        <taxon>Streptomycetaceae</taxon>
        <taxon>Streptomyces</taxon>
    </lineage>
</organism>
<gene>
    <name evidence="3" type="ORF">MOV08_20665</name>
    <name evidence="2" type="ORF">SAMN05216268_10579</name>
</gene>
<evidence type="ECO:0000313" key="4">
    <source>
        <dbReference type="Proteomes" id="UP000184388"/>
    </source>
</evidence>
<name>A0A9X8QRH9_9ACTN</name>
<accession>A0A9X8QRH9</accession>
<dbReference type="InterPro" id="IPR009061">
    <property type="entry name" value="DNA-bd_dom_put_sf"/>
</dbReference>
<dbReference type="RefSeq" id="WP_079181868.1">
    <property type="nucleotide sequence ID" value="NZ_CP095749.1"/>
</dbReference>
<proteinExistence type="predicted"/>
<evidence type="ECO:0000259" key="1">
    <source>
        <dbReference type="Pfam" id="PF12728"/>
    </source>
</evidence>
<dbReference type="Pfam" id="PF12728">
    <property type="entry name" value="HTH_17"/>
    <property type="match status" value="1"/>
</dbReference>
<reference evidence="4" key="1">
    <citation type="submission" date="2016-11" db="EMBL/GenBank/DDBJ databases">
        <authorList>
            <person name="Jaros S."/>
            <person name="Januszkiewicz K."/>
            <person name="Wedrychowicz H."/>
        </authorList>
    </citation>
    <scope>NUCLEOTIDE SEQUENCE [LARGE SCALE GENOMIC DNA]</scope>
    <source>
        <strain evidence="4">CGMCC 4.3555</strain>
    </source>
</reference>
<feature type="domain" description="Helix-turn-helix" evidence="1">
    <location>
        <begin position="21"/>
        <end position="70"/>
    </location>
</feature>
<dbReference type="NCBIfam" id="TIGR01764">
    <property type="entry name" value="excise"/>
    <property type="match status" value="1"/>
</dbReference>
<dbReference type="EMBL" id="CP095749">
    <property type="protein sequence ID" value="WEB41441.1"/>
    <property type="molecule type" value="Genomic_DNA"/>
</dbReference>
<sequence length="76" mass="8598">MPRNPRPSTEAGGAGRAPLATPEEVAVYLGVPVKTLYQWRHRRIGPNALKVGRHLRYRWVEVDEWLTAQSAYDLTA</sequence>
<dbReference type="EMBL" id="FRBK01000005">
    <property type="protein sequence ID" value="SHL56712.1"/>
    <property type="molecule type" value="Genomic_DNA"/>
</dbReference>
<dbReference type="GO" id="GO:0003677">
    <property type="term" value="F:DNA binding"/>
    <property type="evidence" value="ECO:0007669"/>
    <property type="project" value="InterPro"/>
</dbReference>
<reference evidence="3 5" key="3">
    <citation type="submission" date="2022-03" db="EMBL/GenBank/DDBJ databases">
        <title>Streptomyces yunnanensis P86,complete genome.</title>
        <authorList>
            <person name="Chen S."/>
            <person name="Zhang Q."/>
        </authorList>
    </citation>
    <scope>NUCLEOTIDE SEQUENCE [LARGE SCALE GENOMIC DNA]</scope>
    <source>
        <strain evidence="3 5">P86</strain>
    </source>
</reference>
<reference evidence="2" key="2">
    <citation type="submission" date="2016-11" db="EMBL/GenBank/DDBJ databases">
        <authorList>
            <person name="Varghese N."/>
            <person name="Submissions S."/>
        </authorList>
    </citation>
    <scope>NUCLEOTIDE SEQUENCE</scope>
    <source>
        <strain evidence="2">CGMCC 4.3555</strain>
    </source>
</reference>
<dbReference type="Proteomes" id="UP001218629">
    <property type="component" value="Chromosome"/>
</dbReference>
<evidence type="ECO:0000313" key="3">
    <source>
        <dbReference type="EMBL" id="WEB41441.1"/>
    </source>
</evidence>
<protein>
    <submittedName>
        <fullName evidence="2">DNA binding domain-containing protein, excisionase family</fullName>
    </submittedName>
    <submittedName>
        <fullName evidence="3">Helix-turn-helix domain-containing protein</fullName>
    </submittedName>
</protein>